<feature type="transmembrane region" description="Helical" evidence="2">
    <location>
        <begin position="216"/>
        <end position="235"/>
    </location>
</feature>
<reference evidence="3 4" key="1">
    <citation type="submission" date="2019-05" db="EMBL/GenBank/DDBJ databases">
        <title>Nesterenkonia sp. GY239, isolated from the Southern Atlantic Ocean.</title>
        <authorList>
            <person name="Zhang G."/>
        </authorList>
    </citation>
    <scope>NUCLEOTIDE SEQUENCE [LARGE SCALE GENOMIC DNA]</scope>
    <source>
        <strain evidence="3 4">GY239</strain>
    </source>
</reference>
<feature type="compositionally biased region" description="Basic and acidic residues" evidence="1">
    <location>
        <begin position="52"/>
        <end position="61"/>
    </location>
</feature>
<dbReference type="OrthoDB" id="4966206at2"/>
<feature type="transmembrane region" description="Helical" evidence="2">
    <location>
        <begin position="182"/>
        <end position="204"/>
    </location>
</feature>
<feature type="region of interest" description="Disordered" evidence="1">
    <location>
        <begin position="1"/>
        <end position="110"/>
    </location>
</feature>
<evidence type="ECO:0000313" key="3">
    <source>
        <dbReference type="EMBL" id="TLP74093.1"/>
    </source>
</evidence>
<evidence type="ECO:0000256" key="2">
    <source>
        <dbReference type="SAM" id="Phobius"/>
    </source>
</evidence>
<feature type="transmembrane region" description="Helical" evidence="2">
    <location>
        <begin position="114"/>
        <end position="138"/>
    </location>
</feature>
<evidence type="ECO:0008006" key="5">
    <source>
        <dbReference type="Google" id="ProtNLM"/>
    </source>
</evidence>
<dbReference type="EMBL" id="VAWA01000013">
    <property type="protein sequence ID" value="TLP74093.1"/>
    <property type="molecule type" value="Genomic_DNA"/>
</dbReference>
<dbReference type="AlphaFoldDB" id="A0A5R9A5Z3"/>
<dbReference type="RefSeq" id="WP_138170735.1">
    <property type="nucleotide sequence ID" value="NZ_VAWA01000013.1"/>
</dbReference>
<keyword evidence="2" id="KW-1133">Transmembrane helix</keyword>
<feature type="compositionally biased region" description="Polar residues" evidence="1">
    <location>
        <begin position="1"/>
        <end position="14"/>
    </location>
</feature>
<evidence type="ECO:0000313" key="4">
    <source>
        <dbReference type="Proteomes" id="UP000306544"/>
    </source>
</evidence>
<gene>
    <name evidence="3" type="ORF">FEF27_10105</name>
</gene>
<name>A0A5R9A5Z3_9MICC</name>
<keyword evidence="2" id="KW-0812">Transmembrane</keyword>
<keyword evidence="4" id="KW-1185">Reference proteome</keyword>
<accession>A0A5R9A5Z3</accession>
<dbReference type="Proteomes" id="UP000306544">
    <property type="component" value="Unassembled WGS sequence"/>
</dbReference>
<evidence type="ECO:0000256" key="1">
    <source>
        <dbReference type="SAM" id="MobiDB-lite"/>
    </source>
</evidence>
<feature type="compositionally biased region" description="Low complexity" evidence="1">
    <location>
        <begin position="29"/>
        <end position="45"/>
    </location>
</feature>
<protein>
    <recommendedName>
        <fullName evidence="5">DUF4064 domain-containing protein</fullName>
    </recommendedName>
</protein>
<comment type="caution">
    <text evidence="3">The sequence shown here is derived from an EMBL/GenBank/DDBJ whole genome shotgun (WGS) entry which is preliminary data.</text>
</comment>
<keyword evidence="2" id="KW-0472">Membrane</keyword>
<proteinExistence type="predicted"/>
<organism evidence="3 4">
    <name type="scientific">Nesterenkonia sphaerica</name>
    <dbReference type="NCBI Taxonomy" id="1804988"/>
    <lineage>
        <taxon>Bacteria</taxon>
        <taxon>Bacillati</taxon>
        <taxon>Actinomycetota</taxon>
        <taxon>Actinomycetes</taxon>
        <taxon>Micrococcales</taxon>
        <taxon>Micrococcaceae</taxon>
        <taxon>Nesterenkonia</taxon>
    </lineage>
</organism>
<sequence>MSTPPNNEPGSQDSPGDGEPGRTEPRPQPRYGAYAPPDGAAPAGHGSAGESGHGRSAETDPHPGGQYNPYAQPAWGQADWQQGDNVYPYGGGPQSGYHPQPSPSAAQRPARPGALWGVLAALLAAGVTALLWGIYIFATIPGQTMDEVFGGAFSQTFVEEMERQSTQDPDLQNLSAQEMEEVTLLGIGVFALVWGFVLLALYVTTAFLGSMAGNPGRVLATIWSGLSLLFLLLGYDAISYGLIFATVGLSIAAIVLMWLPGSSRYIRYRRWEKEVSRGGHYGNPAPQL</sequence>
<feature type="transmembrane region" description="Helical" evidence="2">
    <location>
        <begin position="241"/>
        <end position="260"/>
    </location>
</feature>